<dbReference type="Proteomes" id="UP000298663">
    <property type="component" value="Unassembled WGS sequence"/>
</dbReference>
<feature type="transmembrane region" description="Helical" evidence="1">
    <location>
        <begin position="27"/>
        <end position="44"/>
    </location>
</feature>
<keyword evidence="1" id="KW-1133">Transmembrane helix</keyword>
<dbReference type="EMBL" id="AZBU02000006">
    <property type="protein sequence ID" value="TKR72163.1"/>
    <property type="molecule type" value="Genomic_DNA"/>
</dbReference>
<reference evidence="2 3" key="2">
    <citation type="journal article" date="2019" name="G3 (Bethesda)">
        <title>Hybrid Assembly of the Genome of the Entomopathogenic Nematode Steinernema carpocapsae Identifies the X-Chromosome.</title>
        <authorList>
            <person name="Serra L."/>
            <person name="Macchietto M."/>
            <person name="Macias-Munoz A."/>
            <person name="McGill C.J."/>
            <person name="Rodriguez I.M."/>
            <person name="Rodriguez B."/>
            <person name="Murad R."/>
            <person name="Mortazavi A."/>
        </authorList>
    </citation>
    <scope>NUCLEOTIDE SEQUENCE [LARGE SCALE GENOMIC DNA]</scope>
    <source>
        <strain evidence="2 3">ALL</strain>
    </source>
</reference>
<proteinExistence type="predicted"/>
<keyword evidence="1" id="KW-0812">Transmembrane</keyword>
<keyword evidence="3" id="KW-1185">Reference proteome</keyword>
<accession>A0A4U5MS08</accession>
<keyword evidence="1" id="KW-0472">Membrane</keyword>
<name>A0A4U5MS08_STECR</name>
<organism evidence="2 3">
    <name type="scientific">Steinernema carpocapsae</name>
    <name type="common">Entomopathogenic nematode</name>
    <dbReference type="NCBI Taxonomy" id="34508"/>
    <lineage>
        <taxon>Eukaryota</taxon>
        <taxon>Metazoa</taxon>
        <taxon>Ecdysozoa</taxon>
        <taxon>Nematoda</taxon>
        <taxon>Chromadorea</taxon>
        <taxon>Rhabditida</taxon>
        <taxon>Tylenchina</taxon>
        <taxon>Panagrolaimomorpha</taxon>
        <taxon>Strongyloidoidea</taxon>
        <taxon>Steinernematidae</taxon>
        <taxon>Steinernema</taxon>
    </lineage>
</organism>
<evidence type="ECO:0000313" key="2">
    <source>
        <dbReference type="EMBL" id="TKR72163.1"/>
    </source>
</evidence>
<gene>
    <name evidence="2" type="ORF">L596_019662</name>
</gene>
<evidence type="ECO:0000313" key="3">
    <source>
        <dbReference type="Proteomes" id="UP000298663"/>
    </source>
</evidence>
<reference evidence="2 3" key="1">
    <citation type="journal article" date="2015" name="Genome Biol.">
        <title>Comparative genomics of Steinernema reveals deeply conserved gene regulatory networks.</title>
        <authorList>
            <person name="Dillman A.R."/>
            <person name="Macchietto M."/>
            <person name="Porter C.F."/>
            <person name="Rogers A."/>
            <person name="Williams B."/>
            <person name="Antoshechkin I."/>
            <person name="Lee M.M."/>
            <person name="Goodwin Z."/>
            <person name="Lu X."/>
            <person name="Lewis E.E."/>
            <person name="Goodrich-Blair H."/>
            <person name="Stock S.P."/>
            <person name="Adams B.J."/>
            <person name="Sternberg P.W."/>
            <person name="Mortazavi A."/>
        </authorList>
    </citation>
    <scope>NUCLEOTIDE SEQUENCE [LARGE SCALE GENOMIC DNA]</scope>
    <source>
        <strain evidence="2 3">ALL</strain>
    </source>
</reference>
<dbReference type="AlphaFoldDB" id="A0A4U5MS08"/>
<evidence type="ECO:0000256" key="1">
    <source>
        <dbReference type="SAM" id="Phobius"/>
    </source>
</evidence>
<protein>
    <submittedName>
        <fullName evidence="2">Uncharacterized protein</fullName>
    </submittedName>
</protein>
<sequence>MSSDTGNRSVLAVGVFPDFPNSPTTQLIVSSCNLFYITVVVGASNKIEKKNFSRLYPLWLFLSHLPSNVYKIVISVLQLTNVLRSDGTYYRNEHFNFLILL</sequence>
<comment type="caution">
    <text evidence="2">The sequence shown here is derived from an EMBL/GenBank/DDBJ whole genome shotgun (WGS) entry which is preliminary data.</text>
</comment>